<sequence>MLVEVIMQMVFCTIGGLGVGVCFHVLTRKKDEDETFLPSSTDLAEPQTEKSNRLIWLIPLASVLAALVKGFMVGARLGQ</sequence>
<dbReference type="AlphaFoldDB" id="A0A5B9MML4"/>
<dbReference type="KEGG" id="smam:Mal15_48280"/>
<keyword evidence="3" id="KW-1185">Reference proteome</keyword>
<dbReference type="EMBL" id="CP036264">
    <property type="protein sequence ID" value="QEG00756.1"/>
    <property type="molecule type" value="Genomic_DNA"/>
</dbReference>
<evidence type="ECO:0000313" key="3">
    <source>
        <dbReference type="Proteomes" id="UP000321353"/>
    </source>
</evidence>
<evidence type="ECO:0000256" key="1">
    <source>
        <dbReference type="SAM" id="Phobius"/>
    </source>
</evidence>
<keyword evidence="1" id="KW-0472">Membrane</keyword>
<name>A0A5B9MML4_9BACT</name>
<accession>A0A5B9MML4</accession>
<keyword evidence="1" id="KW-1133">Transmembrane helix</keyword>
<proteinExistence type="predicted"/>
<organism evidence="2 3">
    <name type="scientific">Stieleria maiorica</name>
    <dbReference type="NCBI Taxonomy" id="2795974"/>
    <lineage>
        <taxon>Bacteria</taxon>
        <taxon>Pseudomonadati</taxon>
        <taxon>Planctomycetota</taxon>
        <taxon>Planctomycetia</taxon>
        <taxon>Pirellulales</taxon>
        <taxon>Pirellulaceae</taxon>
        <taxon>Stieleria</taxon>
    </lineage>
</organism>
<reference evidence="2 3" key="1">
    <citation type="submission" date="2019-02" db="EMBL/GenBank/DDBJ databases">
        <title>Planctomycetal bacteria perform biofilm scaping via a novel small molecule.</title>
        <authorList>
            <person name="Jeske O."/>
            <person name="Boedeker C."/>
            <person name="Wiegand S."/>
            <person name="Breitling P."/>
            <person name="Kallscheuer N."/>
            <person name="Jogler M."/>
            <person name="Rohde M."/>
            <person name="Petersen J."/>
            <person name="Medema M.H."/>
            <person name="Surup F."/>
            <person name="Jogler C."/>
        </authorList>
    </citation>
    <scope>NUCLEOTIDE SEQUENCE [LARGE SCALE GENOMIC DNA]</scope>
    <source>
        <strain evidence="2 3">Mal15</strain>
    </source>
</reference>
<gene>
    <name evidence="2" type="ORF">Mal15_48280</name>
</gene>
<protein>
    <submittedName>
        <fullName evidence="2">Uncharacterized protein</fullName>
    </submittedName>
</protein>
<dbReference type="Proteomes" id="UP000321353">
    <property type="component" value="Chromosome"/>
</dbReference>
<evidence type="ECO:0000313" key="2">
    <source>
        <dbReference type="EMBL" id="QEG00756.1"/>
    </source>
</evidence>
<keyword evidence="1" id="KW-0812">Transmembrane</keyword>
<feature type="transmembrane region" description="Helical" evidence="1">
    <location>
        <begin position="54"/>
        <end position="75"/>
    </location>
</feature>
<feature type="transmembrane region" description="Helical" evidence="1">
    <location>
        <begin position="6"/>
        <end position="26"/>
    </location>
</feature>